<dbReference type="EMBL" id="DF840609">
    <property type="protein sequence ID" value="GAT45051.1"/>
    <property type="molecule type" value="Genomic_DNA"/>
</dbReference>
<evidence type="ECO:0000313" key="2">
    <source>
        <dbReference type="EMBL" id="GAT45051.1"/>
    </source>
</evidence>
<keyword evidence="3" id="KW-1185">Reference proteome</keyword>
<evidence type="ECO:0008006" key="4">
    <source>
        <dbReference type="Google" id="ProtNLM"/>
    </source>
</evidence>
<protein>
    <recommendedName>
        <fullName evidence="4">CsbD-like domain-containing protein</fullName>
    </recommendedName>
</protein>
<dbReference type="Proteomes" id="UP000815677">
    <property type="component" value="Unassembled WGS sequence"/>
</dbReference>
<evidence type="ECO:0000313" key="3">
    <source>
        <dbReference type="Proteomes" id="UP000815677"/>
    </source>
</evidence>
<dbReference type="PANTHER" id="PTHR40460">
    <property type="entry name" value="CHROMOSOME 1, WHOLE GENOME SHOTGUN SEQUENCE"/>
    <property type="match status" value="1"/>
</dbReference>
<proteinExistence type="predicted"/>
<name>A0ABQ0L1L9_MYCCL</name>
<sequence>MASTNDLSNTSSSSSPSQSTSTEPSKAWGTFHSTKGTVVEMIGHMTGATPWQQAGRDEHMRGEAEVQAAEAKAYVDGTIDRAQGKIDSVMGAVLGDTERQVAGNLRHDAGKAAQGANKPV</sequence>
<evidence type="ECO:0000256" key="1">
    <source>
        <dbReference type="SAM" id="MobiDB-lite"/>
    </source>
</evidence>
<dbReference type="PANTHER" id="PTHR40460:SF1">
    <property type="entry name" value="CSBD-LIKE DOMAIN-CONTAINING PROTEIN"/>
    <property type="match status" value="1"/>
</dbReference>
<reference evidence="2" key="1">
    <citation type="submission" date="2014-09" db="EMBL/GenBank/DDBJ databases">
        <title>Genome sequence of the luminous mushroom Mycena chlorophos for searching fungal bioluminescence genes.</title>
        <authorList>
            <person name="Tanaka Y."/>
            <person name="Kasuga D."/>
            <person name="Oba Y."/>
            <person name="Hase S."/>
            <person name="Sato K."/>
            <person name="Oba Y."/>
            <person name="Sakakibara Y."/>
        </authorList>
    </citation>
    <scope>NUCLEOTIDE SEQUENCE</scope>
</reference>
<organism evidence="2 3">
    <name type="scientific">Mycena chlorophos</name>
    <name type="common">Agaric fungus</name>
    <name type="synonym">Agaricus chlorophos</name>
    <dbReference type="NCBI Taxonomy" id="658473"/>
    <lineage>
        <taxon>Eukaryota</taxon>
        <taxon>Fungi</taxon>
        <taxon>Dikarya</taxon>
        <taxon>Basidiomycota</taxon>
        <taxon>Agaricomycotina</taxon>
        <taxon>Agaricomycetes</taxon>
        <taxon>Agaricomycetidae</taxon>
        <taxon>Agaricales</taxon>
        <taxon>Marasmiineae</taxon>
        <taxon>Mycenaceae</taxon>
        <taxon>Mycena</taxon>
    </lineage>
</organism>
<accession>A0ABQ0L1L9</accession>
<feature type="compositionally biased region" description="Low complexity" evidence="1">
    <location>
        <begin position="1"/>
        <end position="25"/>
    </location>
</feature>
<gene>
    <name evidence="2" type="ORF">MCHLO_02647</name>
</gene>
<feature type="region of interest" description="Disordered" evidence="1">
    <location>
        <begin position="1"/>
        <end position="31"/>
    </location>
</feature>